<evidence type="ECO:0000259" key="4">
    <source>
        <dbReference type="PROSITE" id="PS51205"/>
    </source>
</evidence>
<feature type="compositionally biased region" description="Polar residues" evidence="2">
    <location>
        <begin position="270"/>
        <end position="285"/>
    </location>
</feature>
<dbReference type="InterPro" id="IPR009060">
    <property type="entry name" value="UBA-like_sf"/>
</dbReference>
<evidence type="ECO:0000256" key="2">
    <source>
        <dbReference type="SAM" id="MobiDB-lite"/>
    </source>
</evidence>
<gene>
    <name evidence="5" type="ORF">I9W82_001726</name>
</gene>
<dbReference type="InterPro" id="IPR045046">
    <property type="entry name" value="Vps9-like"/>
</dbReference>
<feature type="compositionally biased region" description="Low complexity" evidence="2">
    <location>
        <begin position="38"/>
        <end position="50"/>
    </location>
</feature>
<dbReference type="GO" id="GO:0005085">
    <property type="term" value="F:guanyl-nucleotide exchange factor activity"/>
    <property type="evidence" value="ECO:0007669"/>
    <property type="project" value="InterPro"/>
</dbReference>
<evidence type="ECO:0000313" key="5">
    <source>
        <dbReference type="EMBL" id="KAG5419846.1"/>
    </source>
</evidence>
<feature type="compositionally biased region" description="Basic and acidic residues" evidence="2">
    <location>
        <begin position="89"/>
        <end position="98"/>
    </location>
</feature>
<dbReference type="SMART" id="SM00167">
    <property type="entry name" value="VPS9"/>
    <property type="match status" value="1"/>
</dbReference>
<dbReference type="PANTHER" id="PTHR23101:SF25">
    <property type="entry name" value="GTPASE-ACTIVATING PROTEIN AND VPS9 DOMAIN-CONTAINING PROTEIN 1"/>
    <property type="match status" value="1"/>
</dbReference>
<feature type="compositionally biased region" description="Low complexity" evidence="2">
    <location>
        <begin position="359"/>
        <end position="380"/>
    </location>
</feature>
<dbReference type="CDD" id="cd14369">
    <property type="entry name" value="CUE_VPS9_like"/>
    <property type="match status" value="1"/>
</dbReference>
<dbReference type="Gene3D" id="1.10.8.10">
    <property type="entry name" value="DNA helicase RuvA subunit, C-terminal domain"/>
    <property type="match status" value="1"/>
</dbReference>
<dbReference type="SUPFAM" id="SSF46934">
    <property type="entry name" value="UBA-like"/>
    <property type="match status" value="1"/>
</dbReference>
<dbReference type="PROSITE" id="PS51205">
    <property type="entry name" value="VPS9"/>
    <property type="match status" value="1"/>
</dbReference>
<feature type="region of interest" description="Disordered" evidence="2">
    <location>
        <begin position="241"/>
        <end position="392"/>
    </location>
</feature>
<keyword evidence="1" id="KW-0833">Ubl conjugation pathway</keyword>
<comment type="caution">
    <text evidence="5">The sequence shown here is derived from an EMBL/GenBank/DDBJ whole genome shotgun (WGS) entry which is preliminary data.</text>
</comment>
<feature type="compositionally biased region" description="Basic and acidic residues" evidence="2">
    <location>
        <begin position="257"/>
        <end position="267"/>
    </location>
</feature>
<dbReference type="InterPro" id="IPR037191">
    <property type="entry name" value="VPS9_dom_sf"/>
</dbReference>
<feature type="compositionally biased region" description="Polar residues" evidence="2">
    <location>
        <begin position="769"/>
        <end position="780"/>
    </location>
</feature>
<dbReference type="AlphaFoldDB" id="A0A8H7ZH23"/>
<organism evidence="5 6">
    <name type="scientific">Candida metapsilosis</name>
    <dbReference type="NCBI Taxonomy" id="273372"/>
    <lineage>
        <taxon>Eukaryota</taxon>
        <taxon>Fungi</taxon>
        <taxon>Dikarya</taxon>
        <taxon>Ascomycota</taxon>
        <taxon>Saccharomycotina</taxon>
        <taxon>Pichiomycetes</taxon>
        <taxon>Debaryomycetaceae</taxon>
        <taxon>Candida/Lodderomyces clade</taxon>
        <taxon>Candida</taxon>
    </lineage>
</organism>
<protein>
    <submittedName>
        <fullName evidence="5">Vps901</fullName>
    </submittedName>
</protein>
<feature type="compositionally biased region" description="Polar residues" evidence="2">
    <location>
        <begin position="797"/>
        <end position="809"/>
    </location>
</feature>
<feature type="compositionally biased region" description="Basic and acidic residues" evidence="2">
    <location>
        <begin position="333"/>
        <end position="357"/>
    </location>
</feature>
<dbReference type="GO" id="GO:0043130">
    <property type="term" value="F:ubiquitin binding"/>
    <property type="evidence" value="ECO:0007669"/>
    <property type="project" value="InterPro"/>
</dbReference>
<dbReference type="InterPro" id="IPR003123">
    <property type="entry name" value="VPS9"/>
</dbReference>
<dbReference type="Gene3D" id="1.20.1050.80">
    <property type="entry name" value="VPS9 domain"/>
    <property type="match status" value="1"/>
</dbReference>
<feature type="compositionally biased region" description="Low complexity" evidence="2">
    <location>
        <begin position="11"/>
        <end position="30"/>
    </location>
</feature>
<dbReference type="SUPFAM" id="SSF109993">
    <property type="entry name" value="VPS9 domain"/>
    <property type="match status" value="1"/>
</dbReference>
<feature type="region of interest" description="Disordered" evidence="2">
    <location>
        <begin position="156"/>
        <end position="225"/>
    </location>
</feature>
<feature type="compositionally biased region" description="Basic and acidic residues" evidence="2">
    <location>
        <begin position="186"/>
        <end position="204"/>
    </location>
</feature>
<dbReference type="PROSITE" id="PS51140">
    <property type="entry name" value="CUE"/>
    <property type="match status" value="1"/>
</dbReference>
<dbReference type="InterPro" id="IPR041804">
    <property type="entry name" value="Vps9_CUE"/>
</dbReference>
<sequence length="911" mass="101157">MSFNNLAFNVSKSTPTTSTSNTNTTFSKATPSSSKGNSTESTTVQSSSSSDGRNELSGVSASTEGSSSQHKLPFAKPLPSLPTTSNSDSETHKVEHLPYKGSPSSSKLGFSPTLTAPAVVTIDNKTNDVQTNDVQTKGNSKTDLIGLFDKFDIKGERTPHSGVTNTSKHSDDLISLDTEEAASENRTIDEKADTTENKLEKMESDDGDTTKGSLSSSEREKPKLTVEKINNTAHLLMTIQPYIPPDDSSSSATAGTEIHEGEDHTPEKAVSSSSGDNPESITTIVDESRQPDEKEKTHADQNSSELSTEISPGEHTLEVSTATAEQHNVQLHSDVDSRDSQSTHFEEGNADKDKTIHEAASYTSSTSQAPSAATSPSKTPLGDITGNESEYKGIDDIKIDTKDLETSQPDSPIGKTHLNIKYKVNPTEQHQESHKAFDFQIFLLQIRKKSADPIVRYLRSFLGSYIKQVNTFSAEQRISIIEDFKSFIHEKFKLYEPFASMDSIDLENSREGLEKLLMNRLYDLCFPPEVLKTASPINIPGPYTEDLIQDKKFSTQLEKYSWINGWHFDIDMAHLSSVSFKDGQDFLDFATTELNKINNYRAPRDKIICILNSCKIIFSYLKISHKETNADSFIPLLILVIIKAKTDHLISNIHYIQSFRSKEWLLHGETSYYLSSIEGAISFIQNMTKDDLTITGEEYNAHMEAWEAQIRLKEKQEKEEMEKLQKLELKQKELREQRDDDEYRPPTPKRKLSQPQPYHVRAGSLENGEPTQSGSNLSPSNVLFSSAELLTKSISQFLSPSPQNTNGHDNSNRGTDELSPVNSPPPPALPPRKSSRAVPLAPVNESRGNTQYQPEAPTEDEIDSEQMKAAYDILKDVFPTLDTNILKDIIFLHKGNVDVCIDACLPLVEDE</sequence>
<reference evidence="5 6" key="1">
    <citation type="submission" date="2020-12" db="EMBL/GenBank/DDBJ databases">
        <title>Effect of drift, selection, and recombination on the evolution of hybrid genomes in Candida yeast pathogens.</title>
        <authorList>
            <person name="Mixao V."/>
            <person name="Ksiezopolska E."/>
            <person name="Saus E."/>
            <person name="Boekhout T."/>
            <person name="Gacser A."/>
            <person name="Gabaldon T."/>
        </authorList>
    </citation>
    <scope>NUCLEOTIDE SEQUENCE [LARGE SCALE GENOMIC DNA]</scope>
    <source>
        <strain evidence="5 6">BP57</strain>
    </source>
</reference>
<feature type="domain" description="CUE" evidence="3">
    <location>
        <begin position="866"/>
        <end position="909"/>
    </location>
</feature>
<dbReference type="GO" id="GO:0005829">
    <property type="term" value="C:cytosol"/>
    <property type="evidence" value="ECO:0007669"/>
    <property type="project" value="TreeGrafter"/>
</dbReference>
<dbReference type="GO" id="GO:0030139">
    <property type="term" value="C:endocytic vesicle"/>
    <property type="evidence" value="ECO:0007669"/>
    <property type="project" value="TreeGrafter"/>
</dbReference>
<dbReference type="Proteomes" id="UP000669133">
    <property type="component" value="Unassembled WGS sequence"/>
</dbReference>
<dbReference type="GeneID" id="93650355"/>
<dbReference type="Pfam" id="PF02204">
    <property type="entry name" value="VPS9"/>
    <property type="match status" value="1"/>
</dbReference>
<feature type="compositionally biased region" description="Basic and acidic residues" evidence="2">
    <location>
        <begin position="286"/>
        <end position="299"/>
    </location>
</feature>
<dbReference type="OrthoDB" id="300289at2759"/>
<name>A0A8H7ZH23_9ASCO</name>
<dbReference type="GO" id="GO:0016192">
    <property type="term" value="P:vesicle-mediated transport"/>
    <property type="evidence" value="ECO:0007669"/>
    <property type="project" value="InterPro"/>
</dbReference>
<evidence type="ECO:0000256" key="1">
    <source>
        <dbReference type="ARBA" id="ARBA00022786"/>
    </source>
</evidence>
<keyword evidence="6" id="KW-1185">Reference proteome</keyword>
<dbReference type="InterPro" id="IPR041545">
    <property type="entry name" value="DUF5601"/>
</dbReference>
<evidence type="ECO:0000259" key="3">
    <source>
        <dbReference type="PROSITE" id="PS51140"/>
    </source>
</evidence>
<dbReference type="PANTHER" id="PTHR23101">
    <property type="entry name" value="RAB GDP/GTP EXCHANGE FACTOR"/>
    <property type="match status" value="1"/>
</dbReference>
<feature type="compositionally biased region" description="Basic and acidic residues" evidence="2">
    <location>
        <begin position="729"/>
        <end position="744"/>
    </location>
</feature>
<feature type="region of interest" description="Disordered" evidence="2">
    <location>
        <begin position="729"/>
        <end position="780"/>
    </location>
</feature>
<dbReference type="RefSeq" id="XP_067548962.1">
    <property type="nucleotide sequence ID" value="XM_067690503.1"/>
</dbReference>
<feature type="compositionally biased region" description="Polar residues" evidence="2">
    <location>
        <begin position="1"/>
        <end position="10"/>
    </location>
</feature>
<feature type="region of interest" description="Disordered" evidence="2">
    <location>
        <begin position="1"/>
        <end position="110"/>
    </location>
</feature>
<feature type="domain" description="VPS9" evidence="4">
    <location>
        <begin position="547"/>
        <end position="693"/>
    </location>
</feature>
<dbReference type="Pfam" id="PF18151">
    <property type="entry name" value="DUF5601"/>
    <property type="match status" value="1"/>
</dbReference>
<feature type="region of interest" description="Disordered" evidence="2">
    <location>
        <begin position="797"/>
        <end position="862"/>
    </location>
</feature>
<dbReference type="GO" id="GO:0031267">
    <property type="term" value="F:small GTPase binding"/>
    <property type="evidence" value="ECO:0007669"/>
    <property type="project" value="TreeGrafter"/>
</dbReference>
<dbReference type="Gene3D" id="1.10.246.120">
    <property type="match status" value="1"/>
</dbReference>
<dbReference type="InterPro" id="IPR003892">
    <property type="entry name" value="CUE"/>
</dbReference>
<feature type="compositionally biased region" description="Low complexity" evidence="2">
    <location>
        <begin position="57"/>
        <end position="68"/>
    </location>
</feature>
<accession>A0A8H7ZH23</accession>
<feature type="compositionally biased region" description="Polar residues" evidence="2">
    <location>
        <begin position="300"/>
        <end position="310"/>
    </location>
</feature>
<proteinExistence type="predicted"/>
<dbReference type="EMBL" id="JAEOAQ010000002">
    <property type="protein sequence ID" value="KAG5419846.1"/>
    <property type="molecule type" value="Genomic_DNA"/>
</dbReference>
<evidence type="ECO:0000313" key="6">
    <source>
        <dbReference type="Proteomes" id="UP000669133"/>
    </source>
</evidence>
<feature type="compositionally biased region" description="Polar residues" evidence="2">
    <location>
        <begin position="318"/>
        <end position="331"/>
    </location>
</feature>